<dbReference type="RefSeq" id="WP_155364851.1">
    <property type="nucleotide sequence ID" value="NZ_CP043930.1"/>
</dbReference>
<gene>
    <name evidence="1" type="ORF">F1728_15255</name>
</gene>
<organism evidence="1 2">
    <name type="scientific">Gimesia benthica</name>
    <dbReference type="NCBI Taxonomy" id="2608982"/>
    <lineage>
        <taxon>Bacteria</taxon>
        <taxon>Pseudomonadati</taxon>
        <taxon>Planctomycetota</taxon>
        <taxon>Planctomycetia</taxon>
        <taxon>Planctomycetales</taxon>
        <taxon>Planctomycetaceae</taxon>
        <taxon>Gimesia</taxon>
    </lineage>
</organism>
<protein>
    <submittedName>
        <fullName evidence="1">Uncharacterized protein</fullName>
    </submittedName>
</protein>
<accession>A0A6I6AEZ7</accession>
<proteinExistence type="predicted"/>
<dbReference type="AlphaFoldDB" id="A0A6I6AEZ7"/>
<dbReference type="EMBL" id="CP043930">
    <property type="protein sequence ID" value="QGQ23955.1"/>
    <property type="molecule type" value="Genomic_DNA"/>
</dbReference>
<evidence type="ECO:0000313" key="1">
    <source>
        <dbReference type="EMBL" id="QGQ23955.1"/>
    </source>
</evidence>
<evidence type="ECO:0000313" key="2">
    <source>
        <dbReference type="Proteomes" id="UP000427281"/>
    </source>
</evidence>
<keyword evidence="2" id="KW-1185">Reference proteome</keyword>
<reference evidence="1 2" key="1">
    <citation type="submission" date="2019-09" db="EMBL/GenBank/DDBJ databases">
        <title>Gimesia benthica sp. nov., a novel bacterium isolated from deep-sea water of the Northwest Indian Ocean.</title>
        <authorList>
            <person name="Dai X."/>
        </authorList>
    </citation>
    <scope>NUCLEOTIDE SEQUENCE [LARGE SCALE GENOMIC DNA]</scope>
    <source>
        <strain evidence="1 2">E7</strain>
    </source>
</reference>
<dbReference type="Proteomes" id="UP000427281">
    <property type="component" value="Chromosome"/>
</dbReference>
<sequence>MAIYVTIYKISETDSFAVYEYGPNEDRVGQIQINKETGDIEILSNVPGDEKMFYALRAKRRLYMHWQNREFPDKTCFAA</sequence>
<name>A0A6I6AEZ7_9PLAN</name>
<dbReference type="KEGG" id="gim:F1728_15255"/>